<organism evidence="2 3">
    <name type="scientific">Rhizophlyctis rosea</name>
    <dbReference type="NCBI Taxonomy" id="64517"/>
    <lineage>
        <taxon>Eukaryota</taxon>
        <taxon>Fungi</taxon>
        <taxon>Fungi incertae sedis</taxon>
        <taxon>Chytridiomycota</taxon>
        <taxon>Chytridiomycota incertae sedis</taxon>
        <taxon>Chytridiomycetes</taxon>
        <taxon>Rhizophlyctidales</taxon>
        <taxon>Rhizophlyctidaceae</taxon>
        <taxon>Rhizophlyctis</taxon>
    </lineage>
</organism>
<gene>
    <name evidence="2" type="ORF">HK097_005747</name>
</gene>
<feature type="region of interest" description="Disordered" evidence="1">
    <location>
        <begin position="172"/>
        <end position="210"/>
    </location>
</feature>
<evidence type="ECO:0000313" key="2">
    <source>
        <dbReference type="EMBL" id="KAJ3029577.1"/>
    </source>
</evidence>
<dbReference type="AlphaFoldDB" id="A0AAD5S1E4"/>
<keyword evidence="3" id="KW-1185">Reference proteome</keyword>
<feature type="region of interest" description="Disordered" evidence="1">
    <location>
        <begin position="244"/>
        <end position="272"/>
    </location>
</feature>
<name>A0AAD5S1E4_9FUNG</name>
<reference evidence="2" key="1">
    <citation type="submission" date="2020-05" db="EMBL/GenBank/DDBJ databases">
        <title>Phylogenomic resolution of chytrid fungi.</title>
        <authorList>
            <person name="Stajich J.E."/>
            <person name="Amses K."/>
            <person name="Simmons R."/>
            <person name="Seto K."/>
            <person name="Myers J."/>
            <person name="Bonds A."/>
            <person name="Quandt C.A."/>
            <person name="Barry K."/>
            <person name="Liu P."/>
            <person name="Grigoriev I."/>
            <person name="Longcore J.E."/>
            <person name="James T.Y."/>
        </authorList>
    </citation>
    <scope>NUCLEOTIDE SEQUENCE</scope>
    <source>
        <strain evidence="2">JEL0318</strain>
    </source>
</reference>
<dbReference type="Proteomes" id="UP001212841">
    <property type="component" value="Unassembled WGS sequence"/>
</dbReference>
<comment type="caution">
    <text evidence="2">The sequence shown here is derived from an EMBL/GenBank/DDBJ whole genome shotgun (WGS) entry which is preliminary data.</text>
</comment>
<evidence type="ECO:0000313" key="3">
    <source>
        <dbReference type="Proteomes" id="UP001212841"/>
    </source>
</evidence>
<sequence length="368" mass="41020">MSDKEQQLKDLAKDMMSAVRAGNEQFLSSLGNILRRLNEFRYANPYDGVDGVVSDTFKQAWPQFYRMFLNALGDKDAKFSNKRTHHTPANIGFNNQQENFVDLSGPNPRHYQNLLMNADPFTFNNLNERGSGVQYDFLGAKPNFFDQFNQEYWAREALKRRDIYYGIRVKPTTQTDGAGTTPLNASETNLTDQTGGAGTTPLNASGTNLGAQTEGVSHVFDPAQQGSSQSVYDGILSQLADRQVGEKHKGAPSEGEGGSSSKRPRQSVPTTHVTFTTEDFDASYKTTHAQINKELLKHKEIVTENATKAALQQATLPAPLLSYHQEFYRNLTELQNAANAARYTRDPHALKAVFERFKALYTAGETEE</sequence>
<proteinExistence type="predicted"/>
<dbReference type="EMBL" id="JADGJD010002699">
    <property type="protein sequence ID" value="KAJ3029577.1"/>
    <property type="molecule type" value="Genomic_DNA"/>
</dbReference>
<evidence type="ECO:0000256" key="1">
    <source>
        <dbReference type="SAM" id="MobiDB-lite"/>
    </source>
</evidence>
<accession>A0AAD5S1E4</accession>
<protein>
    <submittedName>
        <fullName evidence="2">Uncharacterized protein</fullName>
    </submittedName>
</protein>